<dbReference type="InterPro" id="IPR034453">
    <property type="entry name" value="MEI2-like_RRM1"/>
</dbReference>
<dbReference type="FunFam" id="3.30.70.330:FF:000101">
    <property type="entry name" value="Protein MEI2-like 1"/>
    <property type="match status" value="1"/>
</dbReference>
<dbReference type="InterPro" id="IPR034454">
    <property type="entry name" value="MEI2-like_RRM3"/>
</dbReference>
<dbReference type="Pfam" id="PF04059">
    <property type="entry name" value="RRM_2"/>
    <property type="match status" value="1"/>
</dbReference>
<reference evidence="7" key="1">
    <citation type="submission" date="2019-10" db="EMBL/GenBank/DDBJ databases">
        <authorList>
            <person name="Zhang R."/>
            <person name="Pan Y."/>
            <person name="Wang J."/>
            <person name="Ma R."/>
            <person name="Yu S."/>
        </authorList>
    </citation>
    <scope>NUCLEOTIDE SEQUENCE</scope>
    <source>
        <strain evidence="7">LA-IB0</strain>
        <tissue evidence="7">Leaf</tissue>
    </source>
</reference>
<sequence>MGTSGMETFARSDSYRTSNDTSLFSASLPVLAHEKLNLNELENEFRSADEASPSLNGLGSDLDGNKLFVDSENHAVGSLLPDDEDELLAGIMDGFDVAWLPNLVDDSEEYDLFGSGGGLELESDPREHLGVGLSKLSLSDGVAHLSPPIGVGTVVGEHPLGEHPSRTLFVRNINSNVEDTELRSLFEQFGDIRTLYTACKHRGFVMISYYDIRAARTAMRSLQNKPLRRRKLDIHFSIPKENPSDKDINQGTLVVFNLDPSVSNDDLRHIFGAYGEVKEIRETPHKKHHKFIEFYDVRAAEAALKSLNRSDIAGKRIKLEPSRPGGARRSLLLEQDERNLLHQVGSPIGNSPQGTWSQFSSPMEQNPLQNFSKSPGFSSLSPPVVNSLPGLASVLQPHIPNHRVAPTGKEHIFPNGIFEQSHSFPEQKSSHFTLPVSSFGPSTLNGSNSKSLSGTEFLWGRSELYAAGTHSSTPGTQAMRYPFTPSGNNGFPFPNHQHHHYHVGSAPSGVPLEQQFGFYQESPKASFVSTSFEGVNASPSFMGNMGSRGAGNGAVSRNVVENGSPVFSMMSSPNLSPMFLGNGHFPGIAASNLDGLAERVRSRRVESSRIQIDNKKQFQLDLDKIKSGEDTRTTLMIKNIPNKYTSKMLLDTIDEHHKGTYDFLYLPIDFKNKCNVGYAFINMLSPLNIIPFYEAFNGKKWEKFNSEKVASLAFARIQGKTALVAHFQNSSLMNEDKRCRPILFHSECPQVSDKIMQDNLLSNSLSTQACQSNGSTLQNISGDHGEKR</sequence>
<keyword evidence="1" id="KW-0677">Repeat</keyword>
<evidence type="ECO:0000256" key="1">
    <source>
        <dbReference type="ARBA" id="ARBA00022737"/>
    </source>
</evidence>
<dbReference type="CDD" id="cd12531">
    <property type="entry name" value="RRM3_MEI2_like"/>
    <property type="match status" value="1"/>
</dbReference>
<dbReference type="FunFam" id="3.30.70.330:FF:000063">
    <property type="entry name" value="MEI2-like protein 5 isoform 2"/>
    <property type="match status" value="1"/>
</dbReference>
<feature type="domain" description="RRM" evidence="6">
    <location>
        <begin position="166"/>
        <end position="239"/>
    </location>
</feature>
<dbReference type="PANTHER" id="PTHR23189">
    <property type="entry name" value="RNA RECOGNITION MOTIF-CONTAINING"/>
    <property type="match status" value="1"/>
</dbReference>
<dbReference type="GO" id="GO:0051321">
    <property type="term" value="P:meiotic cell cycle"/>
    <property type="evidence" value="ECO:0007669"/>
    <property type="project" value="UniProtKB-KW"/>
</dbReference>
<dbReference type="CDD" id="cd12524">
    <property type="entry name" value="RRM1_MEI2_like"/>
    <property type="match status" value="1"/>
</dbReference>
<dbReference type="InterPro" id="IPR035979">
    <property type="entry name" value="RBD_domain_sf"/>
</dbReference>
<dbReference type="SMART" id="SM00360">
    <property type="entry name" value="RRM"/>
    <property type="match status" value="3"/>
</dbReference>
<evidence type="ECO:0000256" key="2">
    <source>
        <dbReference type="ARBA" id="ARBA00022884"/>
    </source>
</evidence>
<dbReference type="Gene3D" id="3.30.70.330">
    <property type="match status" value="2"/>
</dbReference>
<evidence type="ECO:0000259" key="6">
    <source>
        <dbReference type="PROSITE" id="PS50102"/>
    </source>
</evidence>
<evidence type="ECO:0000313" key="7">
    <source>
        <dbReference type="EMBL" id="KAG8385348.1"/>
    </source>
</evidence>
<evidence type="ECO:0000313" key="8">
    <source>
        <dbReference type="Proteomes" id="UP000826271"/>
    </source>
</evidence>
<proteinExistence type="predicted"/>
<dbReference type="AlphaFoldDB" id="A0AAV6XT00"/>
<gene>
    <name evidence="7" type="ORF">BUALT_Bualt03G0033400</name>
</gene>
<dbReference type="InterPro" id="IPR012677">
    <property type="entry name" value="Nucleotide-bd_a/b_plait_sf"/>
</dbReference>
<dbReference type="GO" id="GO:0045836">
    <property type="term" value="P:positive regulation of meiotic nuclear division"/>
    <property type="evidence" value="ECO:0007669"/>
    <property type="project" value="UniProtKB-ARBA"/>
</dbReference>
<dbReference type="InterPro" id="IPR007201">
    <property type="entry name" value="Mei2-like_Rrm_C"/>
</dbReference>
<keyword evidence="2 5" id="KW-0694">RNA-binding</keyword>
<evidence type="ECO:0000256" key="4">
    <source>
        <dbReference type="ARBA" id="ARBA00058438"/>
    </source>
</evidence>
<dbReference type="InterPro" id="IPR000504">
    <property type="entry name" value="RRM_dom"/>
</dbReference>
<dbReference type="GO" id="GO:0003723">
    <property type="term" value="F:RNA binding"/>
    <property type="evidence" value="ECO:0007669"/>
    <property type="project" value="UniProtKB-UniRule"/>
</dbReference>
<dbReference type="Proteomes" id="UP000826271">
    <property type="component" value="Unassembled WGS sequence"/>
</dbReference>
<keyword evidence="3" id="KW-0469">Meiosis</keyword>
<evidence type="ECO:0000256" key="3">
    <source>
        <dbReference type="ARBA" id="ARBA00023254"/>
    </source>
</evidence>
<organism evidence="7 8">
    <name type="scientific">Buddleja alternifolia</name>
    <dbReference type="NCBI Taxonomy" id="168488"/>
    <lineage>
        <taxon>Eukaryota</taxon>
        <taxon>Viridiplantae</taxon>
        <taxon>Streptophyta</taxon>
        <taxon>Embryophyta</taxon>
        <taxon>Tracheophyta</taxon>
        <taxon>Spermatophyta</taxon>
        <taxon>Magnoliopsida</taxon>
        <taxon>eudicotyledons</taxon>
        <taxon>Gunneridae</taxon>
        <taxon>Pentapetalae</taxon>
        <taxon>asterids</taxon>
        <taxon>lamiids</taxon>
        <taxon>Lamiales</taxon>
        <taxon>Scrophulariaceae</taxon>
        <taxon>Buddlejeae</taxon>
        <taxon>Buddleja</taxon>
    </lineage>
</organism>
<dbReference type="GO" id="GO:0045927">
    <property type="term" value="P:positive regulation of growth"/>
    <property type="evidence" value="ECO:0007669"/>
    <property type="project" value="UniProtKB-ARBA"/>
</dbReference>
<dbReference type="EMBL" id="WHWC01000003">
    <property type="protein sequence ID" value="KAG8385348.1"/>
    <property type="molecule type" value="Genomic_DNA"/>
</dbReference>
<comment type="function">
    <text evidence="4">Probable RNA-binding protein that plays a role in meiosis and vegetative growth.</text>
</comment>
<feature type="domain" description="RRM" evidence="6">
    <location>
        <begin position="251"/>
        <end position="324"/>
    </location>
</feature>
<comment type="caution">
    <text evidence="7">The sequence shown here is derived from an EMBL/GenBank/DDBJ whole genome shotgun (WGS) entry which is preliminary data.</text>
</comment>
<dbReference type="CDD" id="cd12529">
    <property type="entry name" value="RRM2_MEI2_like"/>
    <property type="match status" value="1"/>
</dbReference>
<keyword evidence="8" id="KW-1185">Reference proteome</keyword>
<protein>
    <recommendedName>
        <fullName evidence="6">RRM domain-containing protein</fullName>
    </recommendedName>
</protein>
<dbReference type="PROSITE" id="PS50102">
    <property type="entry name" value="RRM"/>
    <property type="match status" value="2"/>
</dbReference>
<accession>A0AAV6XT00</accession>
<dbReference type="SUPFAM" id="SSF54928">
    <property type="entry name" value="RNA-binding domain, RBD"/>
    <property type="match status" value="2"/>
</dbReference>
<dbReference type="Pfam" id="PF00076">
    <property type="entry name" value="RRM_1"/>
    <property type="match status" value="2"/>
</dbReference>
<evidence type="ECO:0000256" key="5">
    <source>
        <dbReference type="PROSITE-ProRule" id="PRU00176"/>
    </source>
</evidence>
<name>A0AAV6XT00_9LAMI</name>